<evidence type="ECO:0000256" key="4">
    <source>
        <dbReference type="ARBA" id="ARBA00022692"/>
    </source>
</evidence>
<dbReference type="AlphaFoldDB" id="A0A2W5R7A3"/>
<dbReference type="GO" id="GO:0015109">
    <property type="term" value="F:chromate transmembrane transporter activity"/>
    <property type="evidence" value="ECO:0007669"/>
    <property type="project" value="InterPro"/>
</dbReference>
<dbReference type="Proteomes" id="UP000248887">
    <property type="component" value="Unassembled WGS sequence"/>
</dbReference>
<feature type="transmembrane region" description="Helical" evidence="7">
    <location>
        <begin position="153"/>
        <end position="169"/>
    </location>
</feature>
<dbReference type="PANTHER" id="PTHR43663">
    <property type="entry name" value="CHROMATE TRANSPORT PROTEIN-RELATED"/>
    <property type="match status" value="1"/>
</dbReference>
<keyword evidence="6 7" id="KW-0472">Membrane</keyword>
<sequence length="194" mass="20466">MPAPTSAPLPDEQLSPPPGLVQLFLGFLSVAVVAFGGVLPIARRALVERYRWISADEFTELMGLAQFLPGPNIVNLAVVVGGRFQGPLGSVVAFLGLTVVPAGIVVAASAVFTRYADITAVSDMLAGLAAAAAGMVIAMAARMAEPLWRRPRPHAIFIALATFAAMALLRMPMLLVMGTLVPLALALSWWAHRR</sequence>
<dbReference type="GO" id="GO:0005886">
    <property type="term" value="C:plasma membrane"/>
    <property type="evidence" value="ECO:0007669"/>
    <property type="project" value="UniProtKB-SubCell"/>
</dbReference>
<evidence type="ECO:0000256" key="7">
    <source>
        <dbReference type="SAM" id="Phobius"/>
    </source>
</evidence>
<evidence type="ECO:0000256" key="6">
    <source>
        <dbReference type="ARBA" id="ARBA00023136"/>
    </source>
</evidence>
<feature type="transmembrane region" description="Helical" evidence="7">
    <location>
        <begin position="91"/>
        <end position="112"/>
    </location>
</feature>
<protein>
    <submittedName>
        <fullName evidence="8">Chromate transporter</fullName>
    </submittedName>
</protein>
<comment type="caution">
    <text evidence="8">The sequence shown here is derived from an EMBL/GenBank/DDBJ whole genome shotgun (WGS) entry which is preliminary data.</text>
</comment>
<evidence type="ECO:0000256" key="5">
    <source>
        <dbReference type="ARBA" id="ARBA00022989"/>
    </source>
</evidence>
<name>A0A2W5R7A3_ANCNO</name>
<comment type="similarity">
    <text evidence="2">Belongs to the chromate ion transporter (CHR) (TC 2.A.51) family.</text>
</comment>
<keyword evidence="3" id="KW-1003">Cell membrane</keyword>
<evidence type="ECO:0000313" key="9">
    <source>
        <dbReference type="Proteomes" id="UP000248887"/>
    </source>
</evidence>
<dbReference type="PANTHER" id="PTHR43663:SF1">
    <property type="entry name" value="CHROMATE TRANSPORTER"/>
    <property type="match status" value="1"/>
</dbReference>
<keyword evidence="4 7" id="KW-0812">Transmembrane</keyword>
<dbReference type="EMBL" id="QFQD01000001">
    <property type="protein sequence ID" value="PZQ85968.1"/>
    <property type="molecule type" value="Genomic_DNA"/>
</dbReference>
<feature type="transmembrane region" description="Helical" evidence="7">
    <location>
        <begin position="124"/>
        <end position="141"/>
    </location>
</feature>
<reference evidence="8 9" key="1">
    <citation type="submission" date="2017-08" db="EMBL/GenBank/DDBJ databases">
        <title>Infants hospitalized years apart are colonized by the same room-sourced microbial strains.</title>
        <authorList>
            <person name="Brooks B."/>
            <person name="Olm M.R."/>
            <person name="Firek B.A."/>
            <person name="Baker R."/>
            <person name="Thomas B.C."/>
            <person name="Morowitz M.J."/>
            <person name="Banfield J.F."/>
        </authorList>
    </citation>
    <scope>NUCLEOTIDE SEQUENCE [LARGE SCALE GENOMIC DNA]</scope>
    <source>
        <strain evidence="8">S2_005_001_R2_27</strain>
    </source>
</reference>
<evidence type="ECO:0000256" key="3">
    <source>
        <dbReference type="ARBA" id="ARBA00022475"/>
    </source>
</evidence>
<feature type="transmembrane region" description="Helical" evidence="7">
    <location>
        <begin position="20"/>
        <end position="42"/>
    </location>
</feature>
<evidence type="ECO:0000256" key="2">
    <source>
        <dbReference type="ARBA" id="ARBA00005262"/>
    </source>
</evidence>
<evidence type="ECO:0000256" key="1">
    <source>
        <dbReference type="ARBA" id="ARBA00004651"/>
    </source>
</evidence>
<organism evidence="8 9">
    <name type="scientific">Ancylobacter novellus</name>
    <name type="common">Thiobacillus novellus</name>
    <dbReference type="NCBI Taxonomy" id="921"/>
    <lineage>
        <taxon>Bacteria</taxon>
        <taxon>Pseudomonadati</taxon>
        <taxon>Pseudomonadota</taxon>
        <taxon>Alphaproteobacteria</taxon>
        <taxon>Hyphomicrobiales</taxon>
        <taxon>Xanthobacteraceae</taxon>
        <taxon>Ancylobacter</taxon>
    </lineage>
</organism>
<dbReference type="InterPro" id="IPR003370">
    <property type="entry name" value="Chromate_transpt"/>
</dbReference>
<gene>
    <name evidence="8" type="ORF">DI549_00315</name>
</gene>
<keyword evidence="5 7" id="KW-1133">Transmembrane helix</keyword>
<accession>A0A2W5R7A3</accession>
<proteinExistence type="inferred from homology"/>
<dbReference type="InterPro" id="IPR052518">
    <property type="entry name" value="CHR_Transporter"/>
</dbReference>
<comment type="subcellular location">
    <subcellularLocation>
        <location evidence="1">Cell membrane</location>
        <topology evidence="1">Multi-pass membrane protein</topology>
    </subcellularLocation>
</comment>
<dbReference type="Pfam" id="PF02417">
    <property type="entry name" value="Chromate_transp"/>
    <property type="match status" value="1"/>
</dbReference>
<evidence type="ECO:0000313" key="8">
    <source>
        <dbReference type="EMBL" id="PZQ85968.1"/>
    </source>
</evidence>